<feature type="compositionally biased region" description="Polar residues" evidence="7">
    <location>
        <begin position="968"/>
        <end position="982"/>
    </location>
</feature>
<gene>
    <name evidence="9" type="ORF">AFUB_002890</name>
</gene>
<evidence type="ECO:0000256" key="1">
    <source>
        <dbReference type="ARBA" id="ARBA00022517"/>
    </source>
</evidence>
<feature type="coiled-coil region" evidence="6">
    <location>
        <begin position="163"/>
        <end position="190"/>
    </location>
</feature>
<dbReference type="EMBL" id="DS499594">
    <property type="protein sequence ID" value="EDP55594.1"/>
    <property type="molecule type" value="Genomic_DNA"/>
</dbReference>
<feature type="domain" description="PUM-HD" evidence="8">
    <location>
        <begin position="624"/>
        <end position="961"/>
    </location>
</feature>
<name>B0XMI9_ASPFC</name>
<dbReference type="PANTHER" id="PTHR12537:SF13">
    <property type="entry name" value="PUMILIO HOMOLOGY DOMAIN FAMILY MEMBER 4"/>
    <property type="match status" value="1"/>
</dbReference>
<feature type="repeat" description="Pumilio" evidence="5">
    <location>
        <begin position="862"/>
        <end position="897"/>
    </location>
</feature>
<dbReference type="GO" id="GO:0006364">
    <property type="term" value="P:rRNA processing"/>
    <property type="evidence" value="ECO:0007669"/>
    <property type="project" value="UniProtKB-KW"/>
</dbReference>
<keyword evidence="1" id="KW-0690">Ribosome biogenesis</keyword>
<dbReference type="Pfam" id="PF00806">
    <property type="entry name" value="PUF"/>
    <property type="match status" value="8"/>
</dbReference>
<evidence type="ECO:0000256" key="6">
    <source>
        <dbReference type="SAM" id="Coils"/>
    </source>
</evidence>
<keyword evidence="6" id="KW-0175">Coiled coil</keyword>
<dbReference type="GO" id="GO:0003729">
    <property type="term" value="F:mRNA binding"/>
    <property type="evidence" value="ECO:0007669"/>
    <property type="project" value="TreeGrafter"/>
</dbReference>
<evidence type="ECO:0000256" key="5">
    <source>
        <dbReference type="PROSITE-ProRule" id="PRU00317"/>
    </source>
</evidence>
<dbReference type="Gene3D" id="1.25.10.10">
    <property type="entry name" value="Leucine-rich Repeat Variant"/>
    <property type="match status" value="1"/>
</dbReference>
<feature type="compositionally biased region" description="Polar residues" evidence="7">
    <location>
        <begin position="241"/>
        <end position="264"/>
    </location>
</feature>
<dbReference type="AlphaFoldDB" id="B0XMI9"/>
<feature type="compositionally biased region" description="Low complexity" evidence="7">
    <location>
        <begin position="373"/>
        <end position="388"/>
    </location>
</feature>
<feature type="compositionally biased region" description="Basic and acidic residues" evidence="7">
    <location>
        <begin position="358"/>
        <end position="372"/>
    </location>
</feature>
<feature type="repeat" description="Pumilio" evidence="5">
    <location>
        <begin position="717"/>
        <end position="753"/>
    </location>
</feature>
<dbReference type="FunFam" id="1.25.10.10:FF:000237">
    <property type="entry name" value="Pumilio homolog 9"/>
    <property type="match status" value="1"/>
</dbReference>
<evidence type="ECO:0000313" key="9">
    <source>
        <dbReference type="EMBL" id="EDP55594.1"/>
    </source>
</evidence>
<feature type="region of interest" description="Disordered" evidence="7">
    <location>
        <begin position="455"/>
        <end position="485"/>
    </location>
</feature>
<organism evidence="9 10">
    <name type="scientific">Aspergillus fumigatus (strain CBS 144.89 / FGSC A1163 / CEA10)</name>
    <name type="common">Neosartorya fumigata</name>
    <dbReference type="NCBI Taxonomy" id="451804"/>
    <lineage>
        <taxon>Eukaryota</taxon>
        <taxon>Fungi</taxon>
        <taxon>Dikarya</taxon>
        <taxon>Ascomycota</taxon>
        <taxon>Pezizomycotina</taxon>
        <taxon>Eurotiomycetes</taxon>
        <taxon>Eurotiomycetidae</taxon>
        <taxon>Eurotiales</taxon>
        <taxon>Aspergillaceae</taxon>
        <taxon>Aspergillus</taxon>
        <taxon>Aspergillus subgen. Fumigati</taxon>
    </lineage>
</organism>
<dbReference type="PANTHER" id="PTHR12537">
    <property type="entry name" value="RNA BINDING PROTEIN PUMILIO-RELATED"/>
    <property type="match status" value="1"/>
</dbReference>
<reference evidence="9 10" key="1">
    <citation type="journal article" date="2008" name="PLoS Genet.">
        <title>Genomic islands in the pathogenic filamentous fungus Aspergillus fumigatus.</title>
        <authorList>
            <person name="Fedorova N.D."/>
            <person name="Khaldi N."/>
            <person name="Joardar V.S."/>
            <person name="Maiti R."/>
            <person name="Amedeo P."/>
            <person name="Anderson M.J."/>
            <person name="Crabtree J."/>
            <person name="Silva J.C."/>
            <person name="Badger J.H."/>
            <person name="Albarraq A."/>
            <person name="Angiuoli S."/>
            <person name="Bussey H."/>
            <person name="Bowyer P."/>
            <person name="Cotty P.J."/>
            <person name="Dyer P.S."/>
            <person name="Egan A."/>
            <person name="Galens K."/>
            <person name="Fraser-Liggett C.M."/>
            <person name="Haas B.J."/>
            <person name="Inman J.M."/>
            <person name="Kent R."/>
            <person name="Lemieux S."/>
            <person name="Malavazi I."/>
            <person name="Orvis J."/>
            <person name="Roemer T."/>
            <person name="Ronning C.M."/>
            <person name="Sundaram J.P."/>
            <person name="Sutton G."/>
            <person name="Turner G."/>
            <person name="Venter J.C."/>
            <person name="White O.R."/>
            <person name="Whitty B.R."/>
            <person name="Youngman P."/>
            <person name="Wolfe K.H."/>
            <person name="Goldman G.H."/>
            <person name="Wortman J.R."/>
            <person name="Jiang B."/>
            <person name="Denning D.W."/>
            <person name="Nierman W.C."/>
        </authorList>
    </citation>
    <scope>NUCLEOTIDE SEQUENCE [LARGE SCALE GENOMIC DNA]</scope>
    <source>
        <strain evidence="10">CBS 144.89 / FGSC A1163 / CEA10</strain>
    </source>
</reference>
<dbReference type="SMART" id="SM00025">
    <property type="entry name" value="Pumilio"/>
    <property type="match status" value="8"/>
</dbReference>
<comment type="function">
    <text evidence="4">RNA-binding nucleolar protein required for pre-rRNA processing. Involved in production of 18S rRNA and assembly of small ribosomal subunit.</text>
</comment>
<protein>
    <submittedName>
        <fullName evidence="9">RNA-binding protein, putative</fullName>
    </submittedName>
</protein>
<dbReference type="Proteomes" id="UP000001699">
    <property type="component" value="Unassembled WGS sequence"/>
</dbReference>
<proteinExistence type="predicted"/>
<dbReference type="PROSITE" id="PS50302">
    <property type="entry name" value="PUM"/>
    <property type="match status" value="8"/>
</dbReference>
<feature type="compositionally biased region" description="Polar residues" evidence="7">
    <location>
        <begin position="466"/>
        <end position="480"/>
    </location>
</feature>
<dbReference type="HOGENOM" id="CLU_004133_0_0_1"/>
<accession>B0XMI9</accession>
<evidence type="ECO:0000313" key="10">
    <source>
        <dbReference type="Proteomes" id="UP000001699"/>
    </source>
</evidence>
<feature type="repeat" description="Pumilio" evidence="5">
    <location>
        <begin position="681"/>
        <end position="716"/>
    </location>
</feature>
<dbReference type="GO" id="GO:0010608">
    <property type="term" value="P:post-transcriptional regulation of gene expression"/>
    <property type="evidence" value="ECO:0007669"/>
    <property type="project" value="TreeGrafter"/>
</dbReference>
<keyword evidence="2" id="KW-0698">rRNA processing</keyword>
<evidence type="ECO:0000256" key="2">
    <source>
        <dbReference type="ARBA" id="ARBA00022552"/>
    </source>
</evidence>
<dbReference type="InterPro" id="IPR016024">
    <property type="entry name" value="ARM-type_fold"/>
</dbReference>
<feature type="repeat" description="Pumilio" evidence="5">
    <location>
        <begin position="645"/>
        <end position="680"/>
    </location>
</feature>
<dbReference type="SUPFAM" id="SSF48371">
    <property type="entry name" value="ARM repeat"/>
    <property type="match status" value="1"/>
</dbReference>
<feature type="region of interest" description="Disordered" evidence="7">
    <location>
        <begin position="241"/>
        <end position="303"/>
    </location>
</feature>
<feature type="repeat" description="Pumilio" evidence="5">
    <location>
        <begin position="754"/>
        <end position="789"/>
    </location>
</feature>
<feature type="repeat" description="Pumilio" evidence="5">
    <location>
        <begin position="790"/>
        <end position="825"/>
    </location>
</feature>
<dbReference type="PROSITE" id="PS50303">
    <property type="entry name" value="PUM_HD"/>
    <property type="match status" value="1"/>
</dbReference>
<dbReference type="GO" id="GO:0005737">
    <property type="term" value="C:cytoplasm"/>
    <property type="evidence" value="ECO:0007669"/>
    <property type="project" value="TreeGrafter"/>
</dbReference>
<dbReference type="PhylomeDB" id="B0XMI9"/>
<feature type="region of interest" description="Disordered" evidence="7">
    <location>
        <begin position="509"/>
        <end position="548"/>
    </location>
</feature>
<feature type="compositionally biased region" description="Low complexity" evidence="7">
    <location>
        <begin position="1019"/>
        <end position="1034"/>
    </location>
</feature>
<feature type="compositionally biased region" description="Low complexity" evidence="7">
    <location>
        <begin position="983"/>
        <end position="992"/>
    </location>
</feature>
<feature type="region of interest" description="Disordered" evidence="7">
    <location>
        <begin position="958"/>
        <end position="1049"/>
    </location>
</feature>
<sequence>MELVRESCPILPKMAFKNGLSERLDELRFPSPRSPPSESAFPGYNSLSPGHTSFVSAFPRSSGDVRANLQRRFTTDSSKLSSWSYLNQVGGPSQVADPLDLLSSCLLSIHALCYCLFCIPLLNVPYARPSRYCSHSLACSFVVLTLFQFEKKRQHIEYMREQRRRFEEDMKLLDMQHEKEKQEMDQLARDLAKAGLSGPVSEPTTPPEYRERGFAGAFTRPTRFSTSSVTSSPGFFNVFAPSQVTSPPSQTTHSSAHTPTNRFSVHSVPGSRRNSEKEDFAQETTSPFRPGPSIHRYSMPSTGLGSQIRPNIAAFSNTSGLDSFSAAKYLFHNEDDRATVTEEDRIPTPDIKSYLKLTDPDDKFPTLSRRSDSGLLSANSDALDLANSRTPNPETWNSHSRHRSSHQSMPQNALNMFRLDQLGNSTSESHAQASNPARHIARHSLEATLLHSQEGGHGNIGPAVSSRPTSLQTSYSTNDVPTIKGDGFNPAITPPKAHAESFQQHNTSLGRLPANSIGTQQKDAVQHDEPKPQNSLTQQTTLQASAPPFGPQLTAAAVTQNTVTPTAMTAFPAPFYGYGIQTYMGNPVQVNGQLQNFSPTAPYGAYPPYGNYRLAEGQAKGVAARRSGDGDSNQLSRFTNFPLEHYRGELYTLCKDQHGCRYLQRKLEERNPEHVQLIFDETNMHVVELMTDPFGNYLCQKLLEFSNDEQRTALINNAANQLVKIALNQHGTRALQKMIEFISTPEQIQTVIQALRDHVVELVQDLNGNHVIQKCLNRLSAEDAQFIYDAVGANCVVVGTHRHGCCVLQRCIDHASGEQRARLIAQITANAFALVQDPFGNYVVQYILDLAEPHFTEPLCQAFRGNIPALSKQKFSSNVIEKCLRTAEFQMRRQMIDEMLAGTELEKMLRDSFANYVVQTAMDFADPETRARIVDAIRPILPSIRQTPHGRRIAGKMMASEGSGRGSAATSGQVTPNEMNSAQLPGPLQGPQKPFLYQHNSFPAPTVGPQFGSQNFMPASGSGSVSNTTSGGASDNSSGIYAPAAQQPNGNIGAQSQLYAYF</sequence>
<dbReference type="CDD" id="cd07920">
    <property type="entry name" value="Pumilio"/>
    <property type="match status" value="1"/>
</dbReference>
<dbReference type="InterPro" id="IPR011989">
    <property type="entry name" value="ARM-like"/>
</dbReference>
<keyword evidence="3" id="KW-0677">Repeat</keyword>
<evidence type="ECO:0000256" key="3">
    <source>
        <dbReference type="ARBA" id="ARBA00022737"/>
    </source>
</evidence>
<feature type="repeat" description="Pumilio" evidence="5">
    <location>
        <begin position="826"/>
        <end position="861"/>
    </location>
</feature>
<keyword evidence="10" id="KW-1185">Reference proteome</keyword>
<dbReference type="InterPro" id="IPR033712">
    <property type="entry name" value="Pumilio_RNA-bd"/>
</dbReference>
<feature type="compositionally biased region" description="Polar residues" evidence="7">
    <location>
        <begin position="532"/>
        <end position="544"/>
    </location>
</feature>
<feature type="repeat" description="Pumilio" evidence="5">
    <location>
        <begin position="898"/>
        <end position="935"/>
    </location>
</feature>
<dbReference type="OrthoDB" id="668540at2759"/>
<dbReference type="InterPro" id="IPR033133">
    <property type="entry name" value="PUM-HD"/>
</dbReference>
<dbReference type="InterPro" id="IPR001313">
    <property type="entry name" value="Pumilio_RNA-bd_rpt"/>
</dbReference>
<feature type="region of interest" description="Disordered" evidence="7">
    <location>
        <begin position="351"/>
        <end position="409"/>
    </location>
</feature>
<evidence type="ECO:0000259" key="8">
    <source>
        <dbReference type="PROSITE" id="PS50303"/>
    </source>
</evidence>
<evidence type="ECO:0000256" key="7">
    <source>
        <dbReference type="SAM" id="MobiDB-lite"/>
    </source>
</evidence>
<evidence type="ECO:0000256" key="4">
    <source>
        <dbReference type="ARBA" id="ARBA00024893"/>
    </source>
</evidence>